<keyword evidence="9" id="KW-0472">Membrane</keyword>
<evidence type="ECO:0000256" key="3">
    <source>
        <dbReference type="ARBA" id="ARBA00022679"/>
    </source>
</evidence>
<evidence type="ECO:0000313" key="11">
    <source>
        <dbReference type="EMBL" id="TDK26849.1"/>
    </source>
</evidence>
<keyword evidence="9" id="KW-1133">Transmembrane helix</keyword>
<evidence type="ECO:0000256" key="4">
    <source>
        <dbReference type="ARBA" id="ARBA00022741"/>
    </source>
</evidence>
<dbReference type="Gene3D" id="1.10.510.10">
    <property type="entry name" value="Transferase(Phosphotransferase) domain 1"/>
    <property type="match status" value="1"/>
</dbReference>
<feature type="binding site" evidence="7">
    <location>
        <position position="40"/>
    </location>
    <ligand>
        <name>ATP</name>
        <dbReference type="ChEBI" id="CHEBI:30616"/>
    </ligand>
</feature>
<organism evidence="11 12">
    <name type="scientific">Arthrobacter crusticola</name>
    <dbReference type="NCBI Taxonomy" id="2547960"/>
    <lineage>
        <taxon>Bacteria</taxon>
        <taxon>Bacillati</taxon>
        <taxon>Actinomycetota</taxon>
        <taxon>Actinomycetes</taxon>
        <taxon>Micrococcales</taxon>
        <taxon>Micrococcaceae</taxon>
        <taxon>Arthrobacter</taxon>
    </lineage>
</organism>
<keyword evidence="6 7" id="KW-0067">ATP-binding</keyword>
<dbReference type="SMART" id="SM00220">
    <property type="entry name" value="S_TKc"/>
    <property type="match status" value="1"/>
</dbReference>
<dbReference type="AlphaFoldDB" id="A0A4R5TZW8"/>
<protein>
    <recommendedName>
        <fullName evidence="1">non-specific serine/threonine protein kinase</fullName>
        <ecNumber evidence="1">2.7.11.1</ecNumber>
    </recommendedName>
</protein>
<feature type="region of interest" description="Disordered" evidence="8">
    <location>
        <begin position="290"/>
        <end position="310"/>
    </location>
</feature>
<comment type="caution">
    <text evidence="11">The sequence shown here is derived from an EMBL/GenBank/DDBJ whole genome shotgun (WGS) entry which is preliminary data.</text>
</comment>
<keyword evidence="12" id="KW-1185">Reference proteome</keyword>
<evidence type="ECO:0000256" key="1">
    <source>
        <dbReference type="ARBA" id="ARBA00012513"/>
    </source>
</evidence>
<dbReference type="CDD" id="cd14014">
    <property type="entry name" value="STKc_PknB_like"/>
    <property type="match status" value="1"/>
</dbReference>
<evidence type="ECO:0000256" key="9">
    <source>
        <dbReference type="SAM" id="Phobius"/>
    </source>
</evidence>
<evidence type="ECO:0000313" key="12">
    <source>
        <dbReference type="Proteomes" id="UP000295411"/>
    </source>
</evidence>
<dbReference type="PROSITE" id="PS00107">
    <property type="entry name" value="PROTEIN_KINASE_ATP"/>
    <property type="match status" value="1"/>
</dbReference>
<dbReference type="PANTHER" id="PTHR43289:SF6">
    <property type="entry name" value="SERINE_THREONINE-PROTEIN KINASE NEKL-3"/>
    <property type="match status" value="1"/>
</dbReference>
<evidence type="ECO:0000256" key="5">
    <source>
        <dbReference type="ARBA" id="ARBA00022777"/>
    </source>
</evidence>
<dbReference type="Pfam" id="PF00069">
    <property type="entry name" value="Pkinase"/>
    <property type="match status" value="1"/>
</dbReference>
<dbReference type="InterPro" id="IPR000719">
    <property type="entry name" value="Prot_kinase_dom"/>
</dbReference>
<proteinExistence type="predicted"/>
<dbReference type="Proteomes" id="UP000295411">
    <property type="component" value="Unassembled WGS sequence"/>
</dbReference>
<dbReference type="PROSITE" id="PS50011">
    <property type="entry name" value="PROTEIN_KINASE_DOM"/>
    <property type="match status" value="1"/>
</dbReference>
<dbReference type="PROSITE" id="PS00108">
    <property type="entry name" value="PROTEIN_KINASE_ST"/>
    <property type="match status" value="1"/>
</dbReference>
<dbReference type="InterPro" id="IPR011009">
    <property type="entry name" value="Kinase-like_dom_sf"/>
</dbReference>
<evidence type="ECO:0000256" key="6">
    <source>
        <dbReference type="ARBA" id="ARBA00022840"/>
    </source>
</evidence>
<keyword evidence="3" id="KW-0808">Transferase</keyword>
<dbReference type="InterPro" id="IPR008271">
    <property type="entry name" value="Ser/Thr_kinase_AS"/>
</dbReference>
<dbReference type="Gene3D" id="3.30.200.20">
    <property type="entry name" value="Phosphorylase Kinase, domain 1"/>
    <property type="match status" value="1"/>
</dbReference>
<dbReference type="SUPFAM" id="SSF56112">
    <property type="entry name" value="Protein kinase-like (PK-like)"/>
    <property type="match status" value="1"/>
</dbReference>
<dbReference type="GO" id="GO:0004674">
    <property type="term" value="F:protein serine/threonine kinase activity"/>
    <property type="evidence" value="ECO:0007669"/>
    <property type="project" value="UniProtKB-KW"/>
</dbReference>
<dbReference type="PANTHER" id="PTHR43289">
    <property type="entry name" value="MITOGEN-ACTIVATED PROTEIN KINASE KINASE KINASE 20-RELATED"/>
    <property type="match status" value="1"/>
</dbReference>
<sequence length="480" mass="47918">MTVSTLAGGRYALGRRVGAGGMAEVYLGRDTRLERDVAIKVFRPGTADGIERGSVEARLLAGLDHPGLVRVLDMDTEHASGDGAYLVMEYIPGPDLGVVLRTGPLTPDGARHAGLDLSRALHHIHQRGVIHRDIKPSNILTRDAEPGSGVFTYLLTDFGIARFFDGSGMTATGQVIGSAAYFSPEQARGEKVGTPTDIYSLGLVLIECLTGERAFPGTGVESALARLHRSPSIPACAGAAMGELLAAMTLDDPGARPDARAVATALAELDGGAPGAAVHAAPAPLEPTQAMRAADGPAPGPGAAPGAAAGSPVARVDVPTAAVPVAAAPTVALPAAPVAAAPLTATPTAAAPLASAPAAVASAAAAAPARTIPVGAAPAAPPAGGGPGRGPDTAEFPGPVGASPVVDPDRPTPSGGDRGTRRRRVPGWLIVGTLVLAALAVVAAVLLNRPAGSGVDPEPLPSVPGTTGERLEELYESVNP</sequence>
<name>A0A4R5TZW8_9MICC</name>
<dbReference type="GO" id="GO:0005524">
    <property type="term" value="F:ATP binding"/>
    <property type="evidence" value="ECO:0007669"/>
    <property type="project" value="UniProtKB-UniRule"/>
</dbReference>
<gene>
    <name evidence="11" type="ORF">E2F48_06710</name>
</gene>
<feature type="region of interest" description="Disordered" evidence="8">
    <location>
        <begin position="377"/>
        <end position="422"/>
    </location>
</feature>
<keyword evidence="9" id="KW-0812">Transmembrane</keyword>
<dbReference type="RefSeq" id="WP_133403202.1">
    <property type="nucleotide sequence ID" value="NZ_SMTK01000002.1"/>
</dbReference>
<dbReference type="EC" id="2.7.11.1" evidence="1"/>
<keyword evidence="4 7" id="KW-0547">Nucleotide-binding</keyword>
<evidence type="ECO:0000259" key="10">
    <source>
        <dbReference type="PROSITE" id="PS50011"/>
    </source>
</evidence>
<dbReference type="OrthoDB" id="9762169at2"/>
<dbReference type="InterPro" id="IPR017441">
    <property type="entry name" value="Protein_kinase_ATP_BS"/>
</dbReference>
<feature type="region of interest" description="Disordered" evidence="8">
    <location>
        <begin position="450"/>
        <end position="480"/>
    </location>
</feature>
<reference evidence="11 12" key="1">
    <citation type="submission" date="2019-03" db="EMBL/GenBank/DDBJ databases">
        <title>Arthrobacter sp. nov., an bacterium isolated from biocrust in Mu Us Desert.</title>
        <authorList>
            <person name="Lixiong L."/>
        </authorList>
    </citation>
    <scope>NUCLEOTIDE SEQUENCE [LARGE SCALE GENOMIC DNA]</scope>
    <source>
        <strain evidence="11 12">SLN-3</strain>
    </source>
</reference>
<evidence type="ECO:0000256" key="8">
    <source>
        <dbReference type="SAM" id="MobiDB-lite"/>
    </source>
</evidence>
<feature type="transmembrane region" description="Helical" evidence="9">
    <location>
        <begin position="428"/>
        <end position="447"/>
    </location>
</feature>
<keyword evidence="2 11" id="KW-0723">Serine/threonine-protein kinase</keyword>
<keyword evidence="5 11" id="KW-0418">Kinase</keyword>
<evidence type="ECO:0000256" key="2">
    <source>
        <dbReference type="ARBA" id="ARBA00022527"/>
    </source>
</evidence>
<feature type="domain" description="Protein kinase" evidence="10">
    <location>
        <begin position="11"/>
        <end position="269"/>
    </location>
</feature>
<accession>A0A4R5TZW8</accession>
<dbReference type="EMBL" id="SMTK01000002">
    <property type="protein sequence ID" value="TDK26849.1"/>
    <property type="molecule type" value="Genomic_DNA"/>
</dbReference>
<evidence type="ECO:0000256" key="7">
    <source>
        <dbReference type="PROSITE-ProRule" id="PRU10141"/>
    </source>
</evidence>